<dbReference type="OrthoDB" id="573462at2"/>
<sequence length="436" mass="46736">MAQSLFSTFAPLLRSLNEADLRAEIEHPRRLLIETGKARGKAIEIAYAPFDLVNTDAEIVIVGLTPGRQQMGDALQAARRSLLDGRSEADAAADAKIFASFSGPMRANLVAMLDEIGLARSLGLATTASLWTEEAHRVHFTSILRYPVFIDGENYSGSPAPLKTPLLRSELEKWCAAEMRALPNAVFVPLGPVVAEAVGFLAKKVGIDERQVLTGLPHPSGANGERVAVFLGRKVPETVSSKVNAGKLLNARHRLVAAVGALSRGSPLPVGACAAGTPDIQVSAVPESRPLALDRKPPSKEWSTKMPKPQPANATRDALLAQLNSRADIAVHPAQSRMHGTKYISAFLTSAGVTFAVDKAAASKQAIWFIDHPRLRSVLDEASITFKPYPPERGRNSNLHKLPGFKHGALIRAFPETAKEATQVLDLLCGSAAGWE</sequence>
<dbReference type="RefSeq" id="WP_161140695.1">
    <property type="nucleotide sequence ID" value="NZ_SPKJ01000035.1"/>
</dbReference>
<keyword evidence="3" id="KW-1185">Reference proteome</keyword>
<dbReference type="Gene3D" id="3.40.470.10">
    <property type="entry name" value="Uracil-DNA glycosylase-like domain"/>
    <property type="match status" value="1"/>
</dbReference>
<dbReference type="EMBL" id="SPKJ01000035">
    <property type="protein sequence ID" value="MYZ48344.1"/>
    <property type="molecule type" value="Genomic_DNA"/>
</dbReference>
<evidence type="ECO:0000313" key="3">
    <source>
        <dbReference type="Proteomes" id="UP000773614"/>
    </source>
</evidence>
<evidence type="ECO:0000256" key="1">
    <source>
        <dbReference type="SAM" id="MobiDB-lite"/>
    </source>
</evidence>
<feature type="region of interest" description="Disordered" evidence="1">
    <location>
        <begin position="290"/>
        <end position="312"/>
    </location>
</feature>
<evidence type="ECO:0008006" key="4">
    <source>
        <dbReference type="Google" id="ProtNLM"/>
    </source>
</evidence>
<evidence type="ECO:0000313" key="2">
    <source>
        <dbReference type="EMBL" id="MYZ48344.1"/>
    </source>
</evidence>
<dbReference type="AlphaFoldDB" id="A0A964T5T3"/>
<proteinExistence type="predicted"/>
<gene>
    <name evidence="2" type="ORF">E4O86_11560</name>
</gene>
<comment type="caution">
    <text evidence="2">The sequence shown here is derived from an EMBL/GenBank/DDBJ whole genome shotgun (WGS) entry which is preliminary data.</text>
</comment>
<organism evidence="2 3">
    <name type="scientific">Propylenella binzhouense</name>
    <dbReference type="NCBI Taxonomy" id="2555902"/>
    <lineage>
        <taxon>Bacteria</taxon>
        <taxon>Pseudomonadati</taxon>
        <taxon>Pseudomonadota</taxon>
        <taxon>Alphaproteobacteria</taxon>
        <taxon>Hyphomicrobiales</taxon>
        <taxon>Propylenellaceae</taxon>
        <taxon>Propylenella</taxon>
    </lineage>
</organism>
<reference evidence="2" key="1">
    <citation type="submission" date="2019-03" db="EMBL/GenBank/DDBJ databases">
        <title>Afifella sp. nov., isolated from activated sludge.</title>
        <authorList>
            <person name="Li Q."/>
            <person name="Liu Y."/>
        </authorList>
    </citation>
    <scope>NUCLEOTIDE SEQUENCE</scope>
    <source>
        <strain evidence="2">L72</strain>
    </source>
</reference>
<name>A0A964T5T3_9HYPH</name>
<accession>A0A964T5T3</accession>
<feature type="compositionally biased region" description="Basic and acidic residues" evidence="1">
    <location>
        <begin position="292"/>
        <end position="303"/>
    </location>
</feature>
<dbReference type="Proteomes" id="UP000773614">
    <property type="component" value="Unassembled WGS sequence"/>
</dbReference>
<protein>
    <recommendedName>
        <fullName evidence="4">Uracil DNA glycosylase superfamily protein</fullName>
    </recommendedName>
</protein>
<dbReference type="InterPro" id="IPR036895">
    <property type="entry name" value="Uracil-DNA_glycosylase-like_sf"/>
</dbReference>